<keyword evidence="5" id="KW-0479">Metal-binding</keyword>
<evidence type="ECO:0000256" key="7">
    <source>
        <dbReference type="ARBA" id="ARBA00022801"/>
    </source>
</evidence>
<evidence type="ECO:0000259" key="8">
    <source>
        <dbReference type="PROSITE" id="PS50879"/>
    </source>
</evidence>
<proteinExistence type="inferred from homology"/>
<dbReference type="Pfam" id="PF00075">
    <property type="entry name" value="RNase_H"/>
    <property type="match status" value="1"/>
</dbReference>
<keyword evidence="4" id="KW-0540">Nuclease</keyword>
<dbReference type="InterPro" id="IPR002156">
    <property type="entry name" value="RNaseH_domain"/>
</dbReference>
<dbReference type="EC" id="3.1.26.4" evidence="3"/>
<evidence type="ECO:0000256" key="6">
    <source>
        <dbReference type="ARBA" id="ARBA00022759"/>
    </source>
</evidence>
<evidence type="ECO:0000256" key="2">
    <source>
        <dbReference type="ARBA" id="ARBA00005300"/>
    </source>
</evidence>
<sequence>MTRAYNFCPGFGARGEDTSTHFYDECDFCGRFFARCCASKLPHRVCHDHPLVFVDGSCSRNGQFDARAGIGCAMGNSNEDQVSILVTYAMDACLPRTSQRAELLAALHGLRMVVGSSIHDHPRAPLRGARAEHSEYVIVADSEYVVKGITEWVPVWKANSWRTKQGNAPKNLDLFKQLDAAISEYETKGFKIKFLHVRRKLNCLADGLAARAAAMPIAI</sequence>
<dbReference type="CDD" id="cd13934">
    <property type="entry name" value="RNase_H_Dikarya_like"/>
    <property type="match status" value="1"/>
</dbReference>
<evidence type="ECO:0000313" key="10">
    <source>
        <dbReference type="Proteomes" id="UP000623467"/>
    </source>
</evidence>
<comment type="catalytic activity">
    <reaction evidence="1">
        <text>Endonucleolytic cleavage to 5'-phosphomonoester.</text>
        <dbReference type="EC" id="3.1.26.4"/>
    </reaction>
</comment>
<evidence type="ECO:0000256" key="1">
    <source>
        <dbReference type="ARBA" id="ARBA00000077"/>
    </source>
</evidence>
<dbReference type="GO" id="GO:0046872">
    <property type="term" value="F:metal ion binding"/>
    <property type="evidence" value="ECO:0007669"/>
    <property type="project" value="UniProtKB-KW"/>
</dbReference>
<dbReference type="EMBL" id="JACAZH010000017">
    <property type="protein sequence ID" value="KAF7348183.1"/>
    <property type="molecule type" value="Genomic_DNA"/>
</dbReference>
<dbReference type="Gene3D" id="3.30.420.10">
    <property type="entry name" value="Ribonuclease H-like superfamily/Ribonuclease H"/>
    <property type="match status" value="1"/>
</dbReference>
<dbReference type="PROSITE" id="PS50879">
    <property type="entry name" value="RNASE_H_1"/>
    <property type="match status" value="1"/>
</dbReference>
<dbReference type="SUPFAM" id="SSF53098">
    <property type="entry name" value="Ribonuclease H-like"/>
    <property type="match status" value="1"/>
</dbReference>
<organism evidence="9 10">
    <name type="scientific">Mycena sanguinolenta</name>
    <dbReference type="NCBI Taxonomy" id="230812"/>
    <lineage>
        <taxon>Eukaryota</taxon>
        <taxon>Fungi</taxon>
        <taxon>Dikarya</taxon>
        <taxon>Basidiomycota</taxon>
        <taxon>Agaricomycotina</taxon>
        <taxon>Agaricomycetes</taxon>
        <taxon>Agaricomycetidae</taxon>
        <taxon>Agaricales</taxon>
        <taxon>Marasmiineae</taxon>
        <taxon>Mycenaceae</taxon>
        <taxon>Mycena</taxon>
    </lineage>
</organism>
<evidence type="ECO:0000256" key="4">
    <source>
        <dbReference type="ARBA" id="ARBA00022722"/>
    </source>
</evidence>
<dbReference type="GO" id="GO:0043137">
    <property type="term" value="P:DNA replication, removal of RNA primer"/>
    <property type="evidence" value="ECO:0007669"/>
    <property type="project" value="TreeGrafter"/>
</dbReference>
<dbReference type="OrthoDB" id="407198at2759"/>
<protein>
    <recommendedName>
        <fullName evidence="3">ribonuclease H</fullName>
        <ecNumber evidence="3">3.1.26.4</ecNumber>
    </recommendedName>
</protein>
<dbReference type="AlphaFoldDB" id="A0A8H6XU54"/>
<evidence type="ECO:0000256" key="3">
    <source>
        <dbReference type="ARBA" id="ARBA00012180"/>
    </source>
</evidence>
<comment type="caution">
    <text evidence="9">The sequence shown here is derived from an EMBL/GenBank/DDBJ whole genome shotgun (WGS) entry which is preliminary data.</text>
</comment>
<dbReference type="InterPro" id="IPR012337">
    <property type="entry name" value="RNaseH-like_sf"/>
</dbReference>
<dbReference type="GO" id="GO:0004523">
    <property type="term" value="F:RNA-DNA hybrid ribonuclease activity"/>
    <property type="evidence" value="ECO:0007669"/>
    <property type="project" value="UniProtKB-EC"/>
</dbReference>
<keyword evidence="7" id="KW-0378">Hydrolase</keyword>
<comment type="similarity">
    <text evidence="2">Belongs to the RNase H family.</text>
</comment>
<feature type="domain" description="RNase H type-1" evidence="8">
    <location>
        <begin position="46"/>
        <end position="214"/>
    </location>
</feature>
<dbReference type="InterPro" id="IPR050092">
    <property type="entry name" value="RNase_H"/>
</dbReference>
<keyword evidence="6" id="KW-0255">Endonuclease</keyword>
<keyword evidence="10" id="KW-1185">Reference proteome</keyword>
<gene>
    <name evidence="9" type="ORF">MSAN_01771200</name>
</gene>
<name>A0A8H6XU54_9AGAR</name>
<dbReference type="GO" id="GO:0003676">
    <property type="term" value="F:nucleic acid binding"/>
    <property type="evidence" value="ECO:0007669"/>
    <property type="project" value="InterPro"/>
</dbReference>
<dbReference type="PANTHER" id="PTHR10642:SF26">
    <property type="entry name" value="RIBONUCLEASE H1"/>
    <property type="match status" value="1"/>
</dbReference>
<evidence type="ECO:0000313" key="9">
    <source>
        <dbReference type="EMBL" id="KAF7348183.1"/>
    </source>
</evidence>
<evidence type="ECO:0000256" key="5">
    <source>
        <dbReference type="ARBA" id="ARBA00022723"/>
    </source>
</evidence>
<reference evidence="9" key="1">
    <citation type="submission" date="2020-05" db="EMBL/GenBank/DDBJ databases">
        <title>Mycena genomes resolve the evolution of fungal bioluminescence.</title>
        <authorList>
            <person name="Tsai I.J."/>
        </authorList>
    </citation>
    <scope>NUCLEOTIDE SEQUENCE</scope>
    <source>
        <strain evidence="9">160909Yilan</strain>
    </source>
</reference>
<dbReference type="PANTHER" id="PTHR10642">
    <property type="entry name" value="RIBONUCLEASE H1"/>
    <property type="match status" value="1"/>
</dbReference>
<accession>A0A8H6XU54</accession>
<dbReference type="Proteomes" id="UP000623467">
    <property type="component" value="Unassembled WGS sequence"/>
</dbReference>
<dbReference type="InterPro" id="IPR036397">
    <property type="entry name" value="RNaseH_sf"/>
</dbReference>